<protein>
    <submittedName>
        <fullName evidence="2">Conotoxin</fullName>
    </submittedName>
</protein>
<feature type="signal peptide" evidence="1">
    <location>
        <begin position="1"/>
        <end position="23"/>
    </location>
</feature>
<reference evidence="2" key="1">
    <citation type="submission" date="2015-01" db="EMBL/GenBank/DDBJ databases">
        <title>A model to identify novel conotoxins from transcriptomics based on NON-BLAST algorithm.</title>
        <authorList>
            <person name="Lu A."/>
            <person name="Wang Z."/>
        </authorList>
    </citation>
    <scope>NUCLEOTIDE SEQUENCE</scope>
</reference>
<feature type="chain" id="PRO_5010220825" evidence="1">
    <location>
        <begin position="24"/>
        <end position="118"/>
    </location>
</feature>
<proteinExistence type="evidence at transcript level"/>
<organism evidence="2">
    <name type="scientific">Conus betulinus</name>
    <name type="common">Beech cone</name>
    <dbReference type="NCBI Taxonomy" id="89764"/>
    <lineage>
        <taxon>Eukaryota</taxon>
        <taxon>Metazoa</taxon>
        <taxon>Spiralia</taxon>
        <taxon>Lophotrochozoa</taxon>
        <taxon>Mollusca</taxon>
        <taxon>Gastropoda</taxon>
        <taxon>Caenogastropoda</taxon>
        <taxon>Neogastropoda</taxon>
        <taxon>Conoidea</taxon>
        <taxon>Conidae</taxon>
        <taxon>Conus</taxon>
        <taxon>Dendroconus</taxon>
    </lineage>
</organism>
<name>A0A1P7ZCS9_CONBE</name>
<evidence type="ECO:0000256" key="1">
    <source>
        <dbReference type="SAM" id="SignalP"/>
    </source>
</evidence>
<dbReference type="EMBL" id="KP644562">
    <property type="protein sequence ID" value="ALM87518.1"/>
    <property type="molecule type" value="mRNA"/>
</dbReference>
<evidence type="ECO:0000313" key="2">
    <source>
        <dbReference type="EMBL" id="ALM87518.1"/>
    </source>
</evidence>
<dbReference type="AlphaFoldDB" id="A0A1P7ZCS9"/>
<accession>A0A1P7ZCS9</accession>
<keyword evidence="1" id="KW-0732">Signal</keyword>
<sequence length="118" mass="13388">MTMDMKMMFSGFVLIVCVTTVVGWPVLSTEVRDNLIHCRLPEFRVCLRVCWETGIEVDCYASCTYDVATEHGPKTEEFDCTVFKTCYGRCIELGKSEHHCWEGTARTVTGKVTDLDTC</sequence>